<dbReference type="AlphaFoldDB" id="D4JEN1"/>
<evidence type="ECO:0000313" key="3">
    <source>
        <dbReference type="Proteomes" id="UP000008801"/>
    </source>
</evidence>
<proteinExistence type="predicted"/>
<dbReference type="HOGENOM" id="CLU_3428192_0_0_9"/>
<evidence type="ECO:0000256" key="1">
    <source>
        <dbReference type="SAM" id="MobiDB-lite"/>
    </source>
</evidence>
<reference evidence="2 3" key="2">
    <citation type="submission" date="2010-03" db="EMBL/GenBank/DDBJ databases">
        <authorList>
            <person name="Pajon A."/>
        </authorList>
    </citation>
    <scope>NUCLEOTIDE SEQUENCE [LARGE SCALE GENOMIC DNA]</scope>
    <source>
        <strain evidence="2 3">T2-87</strain>
    </source>
</reference>
<dbReference type="EMBL" id="FP929041">
    <property type="protein sequence ID" value="CBK88653.1"/>
    <property type="molecule type" value="Genomic_DNA"/>
</dbReference>
<protein>
    <submittedName>
        <fullName evidence="2">Uncharacterized protein</fullName>
    </submittedName>
</protein>
<reference evidence="2 3" key="1">
    <citation type="submission" date="2010-03" db="EMBL/GenBank/DDBJ databases">
        <title>The genome sequence of Eubacterium cylindroides T2-87.</title>
        <authorList>
            <consortium name="metaHIT consortium -- http://www.metahit.eu/"/>
            <person name="Pajon A."/>
            <person name="Turner K."/>
            <person name="Parkhill J."/>
            <person name="Duncan S."/>
            <person name="Flint H."/>
        </authorList>
    </citation>
    <scope>NUCLEOTIDE SEQUENCE [LARGE SCALE GENOMIC DNA]</scope>
    <source>
        <strain evidence="2 3">T2-87</strain>
    </source>
</reference>
<organism evidence="2 3">
    <name type="scientific">Faecalitalea cylindroides T2-87</name>
    <dbReference type="NCBI Taxonomy" id="717960"/>
    <lineage>
        <taxon>Bacteria</taxon>
        <taxon>Bacillati</taxon>
        <taxon>Bacillota</taxon>
        <taxon>Erysipelotrichia</taxon>
        <taxon>Erysipelotrichales</taxon>
        <taxon>Erysipelotrichaceae</taxon>
        <taxon>Faecalitalea</taxon>
    </lineage>
</organism>
<dbReference type="STRING" id="717960.EC1_11600"/>
<evidence type="ECO:0000313" key="2">
    <source>
        <dbReference type="EMBL" id="CBK88653.1"/>
    </source>
</evidence>
<sequence length="20" mass="2092">MKVKVITDSGSGLTKEQAAE</sequence>
<dbReference type="Proteomes" id="UP000008801">
    <property type="component" value="Chromosome"/>
</dbReference>
<name>D4JEN1_9FIRM</name>
<accession>D4JEN1</accession>
<feature type="region of interest" description="Disordered" evidence="1">
    <location>
        <begin position="1"/>
        <end position="20"/>
    </location>
</feature>
<dbReference type="KEGG" id="euc:EC1_11600"/>
<gene>
    <name evidence="2" type="ORF">EC1_11600</name>
</gene>